<evidence type="ECO:0000313" key="1">
    <source>
        <dbReference type="EMBL" id="QJD79070.1"/>
    </source>
</evidence>
<keyword evidence="2" id="KW-1185">Reference proteome</keyword>
<dbReference type="Proteomes" id="UP000501128">
    <property type="component" value="Chromosome"/>
</dbReference>
<name>A0A7L5DU29_9BACT</name>
<organism evidence="1 2">
    <name type="scientific">Spirosoma rhododendri</name>
    <dbReference type="NCBI Taxonomy" id="2728024"/>
    <lineage>
        <taxon>Bacteria</taxon>
        <taxon>Pseudomonadati</taxon>
        <taxon>Bacteroidota</taxon>
        <taxon>Cytophagia</taxon>
        <taxon>Cytophagales</taxon>
        <taxon>Cytophagaceae</taxon>
        <taxon>Spirosoma</taxon>
    </lineage>
</organism>
<dbReference type="RefSeq" id="WP_169551037.1">
    <property type="nucleotide sequence ID" value="NZ_CP051677.1"/>
</dbReference>
<dbReference type="AlphaFoldDB" id="A0A7L5DU29"/>
<dbReference type="KEGG" id="srho:HH216_12030"/>
<sequence length="71" mass="8125">MEEKPIIVITGYRPKLSIQHVTRLYLNSDEATACRQFEADGGMVATCQQLRRSDIIEWQSTLSGVRYTSDF</sequence>
<dbReference type="EMBL" id="CP051677">
    <property type="protein sequence ID" value="QJD79070.1"/>
    <property type="molecule type" value="Genomic_DNA"/>
</dbReference>
<accession>A0A7L5DU29</accession>
<evidence type="ECO:0000313" key="2">
    <source>
        <dbReference type="Proteomes" id="UP000501128"/>
    </source>
</evidence>
<proteinExistence type="predicted"/>
<gene>
    <name evidence="1" type="ORF">HH216_12030</name>
</gene>
<reference evidence="1 2" key="1">
    <citation type="submission" date="2020-04" db="EMBL/GenBank/DDBJ databases">
        <title>Genome sequencing of novel species.</title>
        <authorList>
            <person name="Heo J."/>
            <person name="Kim S.-J."/>
            <person name="Kim J.-S."/>
            <person name="Hong S.-B."/>
            <person name="Kwon S.-W."/>
        </authorList>
    </citation>
    <scope>NUCLEOTIDE SEQUENCE [LARGE SCALE GENOMIC DNA]</scope>
    <source>
        <strain evidence="1 2">CJU-R4</strain>
    </source>
</reference>
<protein>
    <submittedName>
        <fullName evidence="1">Uncharacterized protein</fullName>
    </submittedName>
</protein>